<comment type="caution">
    <text evidence="2">The sequence shown here is derived from an EMBL/GenBank/DDBJ whole genome shotgun (WGS) entry which is preliminary data.</text>
</comment>
<protein>
    <submittedName>
        <fullName evidence="2">Uncharacterized protein</fullName>
    </submittedName>
</protein>
<gene>
    <name evidence="2" type="ORF">DAH66_07895</name>
</gene>
<organism evidence="2 3">
    <name type="scientific">Sphingomonas koreensis</name>
    <dbReference type="NCBI Taxonomy" id="93064"/>
    <lineage>
        <taxon>Bacteria</taxon>
        <taxon>Pseudomonadati</taxon>
        <taxon>Pseudomonadota</taxon>
        <taxon>Alphaproteobacteria</taxon>
        <taxon>Sphingomonadales</taxon>
        <taxon>Sphingomonadaceae</taxon>
        <taxon>Sphingomonas</taxon>
    </lineage>
</organism>
<sequence>MPARAEHAADMKARAAPCGGREAESPATRGAGGNAGPLFRWNRAAILPRQGILWRSAIVIAGREPIFGAMTMFARNIQGFPLLG</sequence>
<dbReference type="EMBL" id="QQYZ01000005">
    <property type="protein sequence ID" value="RSY87537.1"/>
    <property type="molecule type" value="Genomic_DNA"/>
</dbReference>
<dbReference type="Proteomes" id="UP000287746">
    <property type="component" value="Unassembled WGS sequence"/>
</dbReference>
<evidence type="ECO:0000313" key="2">
    <source>
        <dbReference type="EMBL" id="RSY87537.1"/>
    </source>
</evidence>
<reference evidence="2 3" key="1">
    <citation type="submission" date="2018-07" db="EMBL/GenBank/DDBJ databases">
        <title>Genomic and Epidemiologic Investigation of an Indolent Hospital Outbreak.</title>
        <authorList>
            <person name="Johnson R.C."/>
            <person name="Deming C."/>
            <person name="Conlan S."/>
            <person name="Zellmer C.J."/>
            <person name="Michelin A.V."/>
            <person name="Lee-Lin S."/>
            <person name="Thomas P.J."/>
            <person name="Park M."/>
            <person name="Weingarten R.A."/>
            <person name="Less J."/>
            <person name="Dekker J.P."/>
            <person name="Frank K.M."/>
            <person name="Musser K.A."/>
            <person name="Mcquiston J.R."/>
            <person name="Henderson D.K."/>
            <person name="Lau A.F."/>
            <person name="Palmore T.N."/>
            <person name="Segre J.A."/>
        </authorList>
    </citation>
    <scope>NUCLEOTIDE SEQUENCE [LARGE SCALE GENOMIC DNA]</scope>
    <source>
        <strain evidence="2 3">SK-CDC1_0717</strain>
    </source>
</reference>
<evidence type="ECO:0000313" key="3">
    <source>
        <dbReference type="Proteomes" id="UP000287746"/>
    </source>
</evidence>
<accession>A0A430G5K1</accession>
<feature type="region of interest" description="Disordered" evidence="1">
    <location>
        <begin position="1"/>
        <end position="34"/>
    </location>
</feature>
<evidence type="ECO:0000256" key="1">
    <source>
        <dbReference type="SAM" id="MobiDB-lite"/>
    </source>
</evidence>
<dbReference type="AlphaFoldDB" id="A0A430G5K1"/>
<proteinExistence type="predicted"/>
<feature type="compositionally biased region" description="Basic and acidic residues" evidence="1">
    <location>
        <begin position="1"/>
        <end position="13"/>
    </location>
</feature>
<name>A0A430G5K1_9SPHN</name>